<proteinExistence type="predicted"/>
<feature type="region of interest" description="Disordered" evidence="1">
    <location>
        <begin position="64"/>
        <end position="97"/>
    </location>
</feature>
<dbReference type="Proteomes" id="UP000503011">
    <property type="component" value="Chromosome"/>
</dbReference>
<protein>
    <submittedName>
        <fullName evidence="2">Uncharacterized protein</fullName>
    </submittedName>
</protein>
<evidence type="ECO:0000313" key="3">
    <source>
        <dbReference type="Proteomes" id="UP000503011"/>
    </source>
</evidence>
<dbReference type="EMBL" id="AP022871">
    <property type="protein sequence ID" value="BCB85494.1"/>
    <property type="molecule type" value="Genomic_DNA"/>
</dbReference>
<reference evidence="2 3" key="1">
    <citation type="submission" date="2020-03" db="EMBL/GenBank/DDBJ databases">
        <title>Whole genome shotgun sequence of Phytohabitans suffuscus NBRC 105367.</title>
        <authorList>
            <person name="Komaki H."/>
            <person name="Tamura T."/>
        </authorList>
    </citation>
    <scope>NUCLEOTIDE SEQUENCE [LARGE SCALE GENOMIC DNA]</scope>
    <source>
        <strain evidence="2 3">NBRC 105367</strain>
    </source>
</reference>
<name>A0A6F8YH75_9ACTN</name>
<sequence>MPAVAVRAAVLLRARRPGRACGGVAGTDPSAPAAGGFPVCPHWTVEVHDHPDEENKPGELAAATTPALERATPGHRSWYETAPRGADPYHDPPKPTPSVALRVRLMEFARRPALDGGEGRQADRRVVRRVRSRPYQKFLYREFIRAWKLTGT</sequence>
<evidence type="ECO:0000256" key="1">
    <source>
        <dbReference type="SAM" id="MobiDB-lite"/>
    </source>
</evidence>
<keyword evidence="3" id="KW-1185">Reference proteome</keyword>
<reference evidence="2 3" key="2">
    <citation type="submission" date="2020-03" db="EMBL/GenBank/DDBJ databases">
        <authorList>
            <person name="Ichikawa N."/>
            <person name="Kimura A."/>
            <person name="Kitahashi Y."/>
            <person name="Uohara A."/>
        </authorList>
    </citation>
    <scope>NUCLEOTIDE SEQUENCE [LARGE SCALE GENOMIC DNA]</scope>
    <source>
        <strain evidence="2 3">NBRC 105367</strain>
    </source>
</reference>
<dbReference type="AlphaFoldDB" id="A0A6F8YH75"/>
<dbReference type="KEGG" id="psuu:Psuf_028070"/>
<gene>
    <name evidence="2" type="ORF">Psuf_028070</name>
</gene>
<organism evidence="2 3">
    <name type="scientific">Phytohabitans suffuscus</name>
    <dbReference type="NCBI Taxonomy" id="624315"/>
    <lineage>
        <taxon>Bacteria</taxon>
        <taxon>Bacillati</taxon>
        <taxon>Actinomycetota</taxon>
        <taxon>Actinomycetes</taxon>
        <taxon>Micromonosporales</taxon>
        <taxon>Micromonosporaceae</taxon>
    </lineage>
</organism>
<evidence type="ECO:0000313" key="2">
    <source>
        <dbReference type="EMBL" id="BCB85494.1"/>
    </source>
</evidence>
<accession>A0A6F8YH75</accession>